<feature type="region of interest" description="Disordered" evidence="2">
    <location>
        <begin position="1"/>
        <end position="50"/>
    </location>
</feature>
<proteinExistence type="predicted"/>
<dbReference type="Proteomes" id="UP001156237">
    <property type="component" value="Segment"/>
</dbReference>
<feature type="coiled-coil region" evidence="1">
    <location>
        <begin position="186"/>
        <end position="227"/>
    </location>
</feature>
<accession>A0A9E9A8I1</accession>
<name>A0A9E9A8I1_9CAUD</name>
<evidence type="ECO:0000313" key="4">
    <source>
        <dbReference type="Proteomes" id="UP001156237"/>
    </source>
</evidence>
<organism evidence="3 4">
    <name type="scientific">Methanophagales virus GBV302</name>
    <dbReference type="NCBI Taxonomy" id="2999281"/>
    <lineage>
        <taxon>Viruses</taxon>
        <taxon>Duplodnaviria</taxon>
        <taxon>Heunggongvirae</taxon>
        <taxon>Uroviricota</taxon>
        <taxon>Caudoviricetes</taxon>
        <taxon>Nakonvirales</taxon>
        <taxon>Ekchuahviridae</taxon>
        <taxon>Kukulkanvirus</taxon>
        <taxon>Kukulkanvirus mexicoense</taxon>
    </lineage>
</organism>
<evidence type="ECO:0000256" key="1">
    <source>
        <dbReference type="SAM" id="Coils"/>
    </source>
</evidence>
<evidence type="ECO:0000313" key="3">
    <source>
        <dbReference type="EMBL" id="WAE39580.1"/>
    </source>
</evidence>
<dbReference type="EMBL" id="OP880253">
    <property type="protein sequence ID" value="WAE39580.1"/>
    <property type="molecule type" value="Genomic_DNA"/>
</dbReference>
<evidence type="ECO:0000256" key="2">
    <source>
        <dbReference type="SAM" id="MobiDB-lite"/>
    </source>
</evidence>
<protein>
    <submittedName>
        <fullName evidence="3">Uncharacterized protein</fullName>
    </submittedName>
</protein>
<gene>
    <name evidence="3" type="ORF">FHOMOCKG_00052</name>
</gene>
<keyword evidence="4" id="KW-1185">Reference proteome</keyword>
<reference evidence="3 4" key="1">
    <citation type="submission" date="2022-10" db="EMBL/GenBank/DDBJ databases">
        <title>Evolutionary Diversification of Methanotrophic Ca. Methanophagales (ANME-1) and Their Expansive Virome.</title>
        <authorList>
            <person name="Laso-Perez R."/>
            <person name="Wu F."/>
            <person name="Cremiere A."/>
            <person name="Speth D.R."/>
            <person name="Magyar J.S."/>
            <person name="Krupovic M."/>
            <person name="Orphan V.J."/>
        </authorList>
    </citation>
    <scope>NUCLEOTIDE SEQUENCE [LARGE SCALE GENOMIC DNA]</scope>
</reference>
<keyword evidence="1" id="KW-0175">Coiled coil</keyword>
<sequence>MNKKTSPKEKPVKESSESLTHKEKNAKEEMEKKEEIKKEEKEEKEETRDRYVIQYNKTTEEDNYETLRKEGKVYVTSNKDKAQEIAEKLLSKHVDLTMVRICRVSNNILIPEVELTGKDIVMKNKEVLPKEMRGVISEDMLQYMDDSEISSIRNLIAEYMRKKQEIETFSRLAVQRSAFRRDKEMVKKLEEIKHNYQASKQTYEDAKKIWEEAKKETEEFIEECEKKFPSIGRWLRVEITGTGRTVRRTSGRTRTTGGKREIILKFLREHKGERFKESEIRRKLQEINKEYSWTQQSTWNPLKSLREEGIISQDDKGRYYLP</sequence>